<keyword evidence="3" id="KW-1185">Reference proteome</keyword>
<dbReference type="InterPro" id="IPR006674">
    <property type="entry name" value="HD_domain"/>
</dbReference>
<dbReference type="Pfam" id="PF01966">
    <property type="entry name" value="HD"/>
    <property type="match status" value="1"/>
</dbReference>
<feature type="domain" description="HD" evidence="1">
    <location>
        <begin position="25"/>
        <end position="143"/>
    </location>
</feature>
<dbReference type="HOGENOM" id="CLU_073842_0_1_10"/>
<comment type="caution">
    <text evidence="2">The sequence shown here is derived from an EMBL/GenBank/DDBJ whole genome shotgun (WGS) entry which is preliminary data.</text>
</comment>
<sequence>MTNMNPLEIIDKYYPDDNALRQLLIHHSQQVTKKALEVCRKHPELHLNEELVRNGAMLHDIGIFLTDAPGIHCHGHYHYLLHGMLGAELMRREGREDLARICERHTGTGMTRQAFRDRGVEPPATDLCPETLEEQVICYADKFFSKSHPERERTVEDTVKSLEKFGDKGVEIFRKWVEQFD</sequence>
<dbReference type="Proteomes" id="UP000015993">
    <property type="component" value="Unassembled WGS sequence"/>
</dbReference>
<dbReference type="InterPro" id="IPR006675">
    <property type="entry name" value="HDIG_dom"/>
</dbReference>
<dbReference type="CDD" id="cd00077">
    <property type="entry name" value="HDc"/>
    <property type="match status" value="1"/>
</dbReference>
<proteinExistence type="predicted"/>
<accession>G5GAG0</accession>
<evidence type="ECO:0000313" key="2">
    <source>
        <dbReference type="EMBL" id="EHG23747.1"/>
    </source>
</evidence>
<name>G5GAG0_9BACT</name>
<dbReference type="InterPro" id="IPR051094">
    <property type="entry name" value="Diverse_Catalytic_Enzymes"/>
</dbReference>
<dbReference type="InterPro" id="IPR003607">
    <property type="entry name" value="HD/PDEase_dom"/>
</dbReference>
<dbReference type="PANTHER" id="PTHR35795:SF1">
    <property type="entry name" value="BIS(5'-NUCLEOSYL)-TETRAPHOSPHATASE, SYMMETRICAL"/>
    <property type="match status" value="1"/>
</dbReference>
<gene>
    <name evidence="2" type="ORF">HMPREF9332_00561</name>
</gene>
<dbReference type="AlphaFoldDB" id="G5GAG0"/>
<organism evidence="2 3">
    <name type="scientific">Alloprevotella rava F0323</name>
    <dbReference type="NCBI Taxonomy" id="679199"/>
    <lineage>
        <taxon>Bacteria</taxon>
        <taxon>Pseudomonadati</taxon>
        <taxon>Bacteroidota</taxon>
        <taxon>Bacteroidia</taxon>
        <taxon>Bacteroidales</taxon>
        <taxon>Prevotellaceae</taxon>
        <taxon>Alloprevotella</taxon>
    </lineage>
</organism>
<protein>
    <recommendedName>
        <fullName evidence="1">HD domain-containing protein</fullName>
    </recommendedName>
</protein>
<dbReference type="eggNOG" id="COG1713">
    <property type="taxonomic scope" value="Bacteria"/>
</dbReference>
<dbReference type="NCBIfam" id="TIGR00277">
    <property type="entry name" value="HDIG"/>
    <property type="match status" value="1"/>
</dbReference>
<dbReference type="PATRIC" id="fig|679199.3.peg.601"/>
<dbReference type="Gene3D" id="1.10.3210.10">
    <property type="entry name" value="Hypothetical protein af1432"/>
    <property type="match status" value="1"/>
</dbReference>
<evidence type="ECO:0000313" key="3">
    <source>
        <dbReference type="Proteomes" id="UP000015993"/>
    </source>
</evidence>
<reference evidence="2 3" key="1">
    <citation type="submission" date="2011-08" db="EMBL/GenBank/DDBJ databases">
        <title>The Genome Sequence of Prevotella sp. oral taxon 302 str. F0323.</title>
        <authorList>
            <consortium name="The Broad Institute Genome Sequencing Platform"/>
            <person name="Earl A."/>
            <person name="Ward D."/>
            <person name="Feldgarden M."/>
            <person name="Gevers D."/>
            <person name="Izard J."/>
            <person name="Blanton J.M."/>
            <person name="Baranova O.V."/>
            <person name="Tanner A.C."/>
            <person name="Dewhirst F.E."/>
            <person name="Young S.K."/>
            <person name="Zeng Q."/>
            <person name="Gargeya S."/>
            <person name="Fitzgerald M."/>
            <person name="Haas B."/>
            <person name="Abouelleil A."/>
            <person name="Alvarado L."/>
            <person name="Arachchi H.M."/>
            <person name="Berlin A."/>
            <person name="Brown A."/>
            <person name="Chapman S.B."/>
            <person name="Chen Z."/>
            <person name="Dunbar C."/>
            <person name="Freedman E."/>
            <person name="Gearin G."/>
            <person name="Gellesch M."/>
            <person name="Goldberg J."/>
            <person name="Griggs A."/>
            <person name="Gujja S."/>
            <person name="Heiman D."/>
            <person name="Howarth C."/>
            <person name="Larson L."/>
            <person name="Lui A."/>
            <person name="MacDonald P.J.P."/>
            <person name="Montmayeur A."/>
            <person name="Murphy C."/>
            <person name="Neiman D."/>
            <person name="Pearson M."/>
            <person name="Priest M."/>
            <person name="Roberts A."/>
            <person name="Saif S."/>
            <person name="Shea T."/>
            <person name="Shenoy N."/>
            <person name="Sisk P."/>
            <person name="Stolte C."/>
            <person name="Sykes S."/>
            <person name="Wortman J."/>
            <person name="Nusbaum C."/>
            <person name="Birren B."/>
        </authorList>
    </citation>
    <scope>NUCLEOTIDE SEQUENCE [LARGE SCALE GENOMIC DNA]</scope>
    <source>
        <strain evidence="2 3">F0323</strain>
    </source>
</reference>
<dbReference type="PANTHER" id="PTHR35795">
    <property type="entry name" value="SLR1885 PROTEIN"/>
    <property type="match status" value="1"/>
</dbReference>
<dbReference type="SUPFAM" id="SSF109604">
    <property type="entry name" value="HD-domain/PDEase-like"/>
    <property type="match status" value="1"/>
</dbReference>
<evidence type="ECO:0000259" key="1">
    <source>
        <dbReference type="Pfam" id="PF01966"/>
    </source>
</evidence>
<dbReference type="EMBL" id="ACZK01000011">
    <property type="protein sequence ID" value="EHG23747.1"/>
    <property type="molecule type" value="Genomic_DNA"/>
</dbReference>
<dbReference type="STRING" id="679199.HMPREF9332_00561"/>